<dbReference type="Proteomes" id="UP000789759">
    <property type="component" value="Unassembled WGS sequence"/>
</dbReference>
<sequence>MLVAKELCGLALAECDLITVKKSSVQYQDNKKYLASYDFYHIPYW</sequence>
<accession>A0A9N9KGB6</accession>
<keyword evidence="2" id="KW-1185">Reference proteome</keyword>
<name>A0A9N9KGB6_9GLOM</name>
<proteinExistence type="predicted"/>
<protein>
    <submittedName>
        <fullName evidence="1">4319_t:CDS:1</fullName>
    </submittedName>
</protein>
<feature type="non-terminal residue" evidence="1">
    <location>
        <position position="45"/>
    </location>
</feature>
<dbReference type="AlphaFoldDB" id="A0A9N9KGB6"/>
<organism evidence="1 2">
    <name type="scientific">Cetraspora pellucida</name>
    <dbReference type="NCBI Taxonomy" id="1433469"/>
    <lineage>
        <taxon>Eukaryota</taxon>
        <taxon>Fungi</taxon>
        <taxon>Fungi incertae sedis</taxon>
        <taxon>Mucoromycota</taxon>
        <taxon>Glomeromycotina</taxon>
        <taxon>Glomeromycetes</taxon>
        <taxon>Diversisporales</taxon>
        <taxon>Gigasporaceae</taxon>
        <taxon>Cetraspora</taxon>
    </lineage>
</organism>
<reference evidence="1" key="1">
    <citation type="submission" date="2021-06" db="EMBL/GenBank/DDBJ databases">
        <authorList>
            <person name="Kallberg Y."/>
            <person name="Tangrot J."/>
            <person name="Rosling A."/>
        </authorList>
    </citation>
    <scope>NUCLEOTIDE SEQUENCE</scope>
    <source>
        <strain evidence="1">FL966</strain>
    </source>
</reference>
<comment type="caution">
    <text evidence="1">The sequence shown here is derived from an EMBL/GenBank/DDBJ whole genome shotgun (WGS) entry which is preliminary data.</text>
</comment>
<evidence type="ECO:0000313" key="1">
    <source>
        <dbReference type="EMBL" id="CAG8829545.1"/>
    </source>
</evidence>
<evidence type="ECO:0000313" key="2">
    <source>
        <dbReference type="Proteomes" id="UP000789759"/>
    </source>
</evidence>
<dbReference type="EMBL" id="CAJVQA010062412">
    <property type="protein sequence ID" value="CAG8829545.1"/>
    <property type="molecule type" value="Genomic_DNA"/>
</dbReference>
<gene>
    <name evidence="1" type="ORF">CPELLU_LOCUS20504</name>
</gene>